<evidence type="ECO:0000313" key="8">
    <source>
        <dbReference type="RefSeq" id="XP_026670811.1"/>
    </source>
</evidence>
<comment type="subcellular location">
    <subcellularLocation>
        <location evidence="1">Mitochondrion</location>
    </subcellularLocation>
</comment>
<dbReference type="InterPro" id="IPR007667">
    <property type="entry name" value="Hypoxia_induced_domain"/>
</dbReference>
<dbReference type="PROSITE" id="PS51503">
    <property type="entry name" value="HIG1"/>
    <property type="match status" value="1"/>
</dbReference>
<dbReference type="Pfam" id="PF04588">
    <property type="entry name" value="HIG_1_N"/>
    <property type="match status" value="1"/>
</dbReference>
<protein>
    <submittedName>
        <fullName evidence="8">HIG1 domain family member 1A, mitochondrial-like</fullName>
    </submittedName>
</protein>
<sequence>CAYGAYKWKTKQVKPSVFLLQLRVVAQGTALGFITLGMAYNMYKDFILNKKD</sequence>
<dbReference type="GeneID" id="108626656"/>
<dbReference type="AlphaFoldDB" id="A0AAJ7S3S2"/>
<dbReference type="Gene3D" id="6.10.140.1320">
    <property type="match status" value="1"/>
</dbReference>
<feature type="domain" description="HIG1" evidence="6">
    <location>
        <begin position="1"/>
        <end position="52"/>
    </location>
</feature>
<keyword evidence="3 5" id="KW-1133">Transmembrane helix</keyword>
<organism evidence="7 8">
    <name type="scientific">Ceratina calcarata</name>
    <dbReference type="NCBI Taxonomy" id="156304"/>
    <lineage>
        <taxon>Eukaryota</taxon>
        <taxon>Metazoa</taxon>
        <taxon>Ecdysozoa</taxon>
        <taxon>Arthropoda</taxon>
        <taxon>Hexapoda</taxon>
        <taxon>Insecta</taxon>
        <taxon>Pterygota</taxon>
        <taxon>Neoptera</taxon>
        <taxon>Endopterygota</taxon>
        <taxon>Hymenoptera</taxon>
        <taxon>Apocrita</taxon>
        <taxon>Aculeata</taxon>
        <taxon>Apoidea</taxon>
        <taxon>Anthophila</taxon>
        <taxon>Apidae</taxon>
        <taxon>Ceratina</taxon>
        <taxon>Zadontomerus</taxon>
    </lineage>
</organism>
<keyword evidence="2 5" id="KW-0812">Transmembrane</keyword>
<proteinExistence type="predicted"/>
<evidence type="ECO:0000259" key="6">
    <source>
        <dbReference type="PROSITE" id="PS51503"/>
    </source>
</evidence>
<name>A0AAJ7S3S2_9HYME</name>
<evidence type="ECO:0000256" key="2">
    <source>
        <dbReference type="ARBA" id="ARBA00022692"/>
    </source>
</evidence>
<evidence type="ECO:0000256" key="3">
    <source>
        <dbReference type="ARBA" id="ARBA00022989"/>
    </source>
</evidence>
<accession>A0AAJ7S3S2</accession>
<evidence type="ECO:0000313" key="7">
    <source>
        <dbReference type="Proteomes" id="UP000694925"/>
    </source>
</evidence>
<dbReference type="RefSeq" id="XP_026670811.1">
    <property type="nucleotide sequence ID" value="XM_026815010.1"/>
</dbReference>
<dbReference type="Proteomes" id="UP000694925">
    <property type="component" value="Unplaced"/>
</dbReference>
<gene>
    <name evidence="8" type="primary">LOC108626656</name>
</gene>
<reference evidence="8" key="1">
    <citation type="submission" date="2025-08" db="UniProtKB">
        <authorList>
            <consortium name="RefSeq"/>
        </authorList>
    </citation>
    <scope>IDENTIFICATION</scope>
    <source>
        <tissue evidence="8">Whole body</tissue>
    </source>
</reference>
<evidence type="ECO:0000256" key="4">
    <source>
        <dbReference type="ARBA" id="ARBA00023136"/>
    </source>
</evidence>
<keyword evidence="4 5" id="KW-0472">Membrane</keyword>
<keyword evidence="7" id="KW-1185">Reference proteome</keyword>
<evidence type="ECO:0000256" key="1">
    <source>
        <dbReference type="ARBA" id="ARBA00004173"/>
    </source>
</evidence>
<feature type="transmembrane region" description="Helical" evidence="5">
    <location>
        <begin position="24"/>
        <end position="43"/>
    </location>
</feature>
<dbReference type="KEGG" id="ccal:108626656"/>
<evidence type="ECO:0000256" key="5">
    <source>
        <dbReference type="SAM" id="Phobius"/>
    </source>
</evidence>
<dbReference type="GO" id="GO:0005739">
    <property type="term" value="C:mitochondrion"/>
    <property type="evidence" value="ECO:0007669"/>
    <property type="project" value="UniProtKB-SubCell"/>
</dbReference>
<feature type="non-terminal residue" evidence="8">
    <location>
        <position position="1"/>
    </location>
</feature>